<reference evidence="3" key="1">
    <citation type="journal article" date="2015" name="BMC Genomics">
        <title>Genomic and transcriptomic analysis of the endophytic fungus Pestalotiopsis fici reveals its lifestyle and high potential for synthesis of natural products.</title>
        <authorList>
            <person name="Wang X."/>
            <person name="Zhang X."/>
            <person name="Liu L."/>
            <person name="Xiang M."/>
            <person name="Wang W."/>
            <person name="Sun X."/>
            <person name="Che Y."/>
            <person name="Guo L."/>
            <person name="Liu G."/>
            <person name="Guo L."/>
            <person name="Wang C."/>
            <person name="Yin W.B."/>
            <person name="Stadler M."/>
            <person name="Zhang X."/>
            <person name="Liu X."/>
        </authorList>
    </citation>
    <scope>NUCLEOTIDE SEQUENCE [LARGE SCALE GENOMIC DNA]</scope>
    <source>
        <strain evidence="3">W106-1 / CGMCC3.15140</strain>
    </source>
</reference>
<accession>W3X6L7</accession>
<name>W3X6L7_PESFW</name>
<evidence type="ECO:0000313" key="3">
    <source>
        <dbReference type="Proteomes" id="UP000030651"/>
    </source>
</evidence>
<feature type="compositionally biased region" description="Low complexity" evidence="1">
    <location>
        <begin position="138"/>
        <end position="148"/>
    </location>
</feature>
<dbReference type="RefSeq" id="XP_007832821.1">
    <property type="nucleotide sequence ID" value="XM_007834630.1"/>
</dbReference>
<dbReference type="InParanoid" id="W3X6L7"/>
<proteinExistence type="predicted"/>
<gene>
    <name evidence="2" type="ORF">PFICI_06049</name>
</gene>
<keyword evidence="3" id="KW-1185">Reference proteome</keyword>
<dbReference type="KEGG" id="pfy:PFICI_06049"/>
<evidence type="ECO:0000256" key="1">
    <source>
        <dbReference type="SAM" id="MobiDB-lite"/>
    </source>
</evidence>
<organism evidence="2 3">
    <name type="scientific">Pestalotiopsis fici (strain W106-1 / CGMCC3.15140)</name>
    <dbReference type="NCBI Taxonomy" id="1229662"/>
    <lineage>
        <taxon>Eukaryota</taxon>
        <taxon>Fungi</taxon>
        <taxon>Dikarya</taxon>
        <taxon>Ascomycota</taxon>
        <taxon>Pezizomycotina</taxon>
        <taxon>Sordariomycetes</taxon>
        <taxon>Xylariomycetidae</taxon>
        <taxon>Amphisphaeriales</taxon>
        <taxon>Sporocadaceae</taxon>
        <taxon>Pestalotiopsis</taxon>
    </lineage>
</organism>
<sequence length="155" mass="17529">MRIYRAPFLHFGVPLFTIELTIYADQILPPPPYAQVPQLRRRRCTFSTYHQEFKPLAANSSAVILRRHRPTIQYNNLSLRPGPHPGESSAHRHLGLSDAFSSFLDRNYDRIASGHTIHGFMTNNCTARGIYTPLNCTPPSDDSSPGDSLTHRDIT</sequence>
<dbReference type="HOGENOM" id="CLU_1696131_0_0_1"/>
<protein>
    <submittedName>
        <fullName evidence="2">Uncharacterized protein</fullName>
    </submittedName>
</protein>
<dbReference type="AlphaFoldDB" id="W3X6L7"/>
<dbReference type="EMBL" id="KI912112">
    <property type="protein sequence ID" value="ETS81047.1"/>
    <property type="molecule type" value="Genomic_DNA"/>
</dbReference>
<dbReference type="GeneID" id="19271062"/>
<feature type="region of interest" description="Disordered" evidence="1">
    <location>
        <begin position="136"/>
        <end position="155"/>
    </location>
</feature>
<evidence type="ECO:0000313" key="2">
    <source>
        <dbReference type="EMBL" id="ETS81047.1"/>
    </source>
</evidence>
<dbReference type="Proteomes" id="UP000030651">
    <property type="component" value="Unassembled WGS sequence"/>
</dbReference>